<dbReference type="GO" id="GO:0004057">
    <property type="term" value="F:arginyl-tRNA--protein transferase activity"/>
    <property type="evidence" value="ECO:0007669"/>
    <property type="project" value="UniProtKB-EC"/>
</dbReference>
<dbReference type="Pfam" id="PF04376">
    <property type="entry name" value="ATE_N"/>
    <property type="match status" value="1"/>
</dbReference>
<evidence type="ECO:0000256" key="2">
    <source>
        <dbReference type="ARBA" id="ARBA00022679"/>
    </source>
</evidence>
<dbReference type="Gene3D" id="3.40.630.30">
    <property type="match status" value="1"/>
</dbReference>
<dbReference type="InterPro" id="IPR007471">
    <property type="entry name" value="N-end_Aminoacyl_Trfase_N"/>
</dbReference>
<dbReference type="NCBIfam" id="NF002346">
    <property type="entry name" value="PRK01305.2-3"/>
    <property type="match status" value="1"/>
</dbReference>
<feature type="domain" description="N-end rule aminoacyl transferase C-terminal" evidence="6">
    <location>
        <begin position="103"/>
        <end position="224"/>
    </location>
</feature>
<keyword evidence="1 4" id="KW-0963">Cytoplasm</keyword>
<keyword evidence="3 4" id="KW-0012">Acyltransferase</keyword>
<evidence type="ECO:0000256" key="3">
    <source>
        <dbReference type="ARBA" id="ARBA00023315"/>
    </source>
</evidence>
<dbReference type="InterPro" id="IPR007472">
    <property type="entry name" value="N-end_Aminoacyl_Trfase_C"/>
</dbReference>
<evidence type="ECO:0000259" key="5">
    <source>
        <dbReference type="Pfam" id="PF04376"/>
    </source>
</evidence>
<evidence type="ECO:0000256" key="4">
    <source>
        <dbReference type="HAMAP-Rule" id="MF_00689"/>
    </source>
</evidence>
<name>A0ABU2WL99_9GAMM</name>
<organism evidence="7 8">
    <name type="scientific">Banduia mediterranea</name>
    <dbReference type="NCBI Taxonomy" id="3075609"/>
    <lineage>
        <taxon>Bacteria</taxon>
        <taxon>Pseudomonadati</taxon>
        <taxon>Pseudomonadota</taxon>
        <taxon>Gammaproteobacteria</taxon>
        <taxon>Nevskiales</taxon>
        <taxon>Algiphilaceae</taxon>
        <taxon>Banduia</taxon>
    </lineage>
</organism>
<dbReference type="HAMAP" id="MF_00689">
    <property type="entry name" value="Bpt"/>
    <property type="match status" value="1"/>
</dbReference>
<dbReference type="EC" id="2.3.2.29" evidence="4"/>
<comment type="caution">
    <text evidence="7">The sequence shown here is derived from an EMBL/GenBank/DDBJ whole genome shotgun (WGS) entry which is preliminary data.</text>
</comment>
<dbReference type="InterPro" id="IPR030700">
    <property type="entry name" value="N-end_Aminoacyl_Trfase"/>
</dbReference>
<dbReference type="NCBIfam" id="NF002342">
    <property type="entry name" value="PRK01305.1-3"/>
    <property type="match status" value="1"/>
</dbReference>
<dbReference type="SUPFAM" id="SSF55729">
    <property type="entry name" value="Acyl-CoA N-acyltransferases (Nat)"/>
    <property type="match status" value="1"/>
</dbReference>
<dbReference type="PANTHER" id="PTHR21367:SF1">
    <property type="entry name" value="ARGINYL-TRNA--PROTEIN TRANSFERASE 1"/>
    <property type="match status" value="1"/>
</dbReference>
<dbReference type="NCBIfam" id="NF002341">
    <property type="entry name" value="PRK01305.1-1"/>
    <property type="match status" value="1"/>
</dbReference>
<dbReference type="InterPro" id="IPR017138">
    <property type="entry name" value="Asp_Glu_LeuTrfase"/>
</dbReference>
<evidence type="ECO:0000313" key="7">
    <source>
        <dbReference type="EMBL" id="MDT0498328.1"/>
    </source>
</evidence>
<comment type="catalytic activity">
    <reaction evidence="4">
        <text>N-terminal L-aspartyl-[protein] + L-leucyl-tRNA(Leu) = N-terminal L-leucyl-L-aspartyl-[protein] + tRNA(Leu) + H(+)</text>
        <dbReference type="Rhea" id="RHEA:50420"/>
        <dbReference type="Rhea" id="RHEA-COMP:9613"/>
        <dbReference type="Rhea" id="RHEA-COMP:9622"/>
        <dbReference type="Rhea" id="RHEA-COMP:12669"/>
        <dbReference type="Rhea" id="RHEA-COMP:12674"/>
        <dbReference type="ChEBI" id="CHEBI:15378"/>
        <dbReference type="ChEBI" id="CHEBI:64720"/>
        <dbReference type="ChEBI" id="CHEBI:78442"/>
        <dbReference type="ChEBI" id="CHEBI:78494"/>
        <dbReference type="ChEBI" id="CHEBI:133042"/>
        <dbReference type="EC" id="2.3.2.29"/>
    </reaction>
</comment>
<keyword evidence="2 4" id="KW-0808">Transferase</keyword>
<sequence length="235" mass="27005">MTDARIRLYLGTDHACGYLDTRTARSLFIDPKLPLDARRYAMFLDLGFRRSGDYVYRPHCQGCSACMPARVPVREFAPDRAQRRCLRSNRAVDVTTGDDLDDEHFALYRRYLAARHPGGGMDADDREAFRSFLGCRWQQPQIWAFREHGRLLAGAVVDVLPHGLSAVYTYFDPELRPRGLGTFAVLTEIAKARESGLDYVYLGYWVPGSETMDYKRRFRPLEVLENGHWSRIAEC</sequence>
<keyword evidence="8" id="KW-1185">Reference proteome</keyword>
<feature type="domain" description="N-end aminoacyl transferase N-terminal" evidence="5">
    <location>
        <begin position="14"/>
        <end position="84"/>
    </location>
</feature>
<proteinExistence type="inferred from homology"/>
<comment type="catalytic activity">
    <reaction evidence="4">
        <text>N-terminal L-glutamyl-[protein] + L-leucyl-tRNA(Leu) = N-terminal L-leucyl-L-glutamyl-[protein] + tRNA(Leu) + H(+)</text>
        <dbReference type="Rhea" id="RHEA:50412"/>
        <dbReference type="Rhea" id="RHEA-COMP:9613"/>
        <dbReference type="Rhea" id="RHEA-COMP:9622"/>
        <dbReference type="Rhea" id="RHEA-COMP:12664"/>
        <dbReference type="Rhea" id="RHEA-COMP:12668"/>
        <dbReference type="ChEBI" id="CHEBI:15378"/>
        <dbReference type="ChEBI" id="CHEBI:64721"/>
        <dbReference type="ChEBI" id="CHEBI:78442"/>
        <dbReference type="ChEBI" id="CHEBI:78494"/>
        <dbReference type="ChEBI" id="CHEBI:133041"/>
        <dbReference type="EC" id="2.3.2.29"/>
    </reaction>
</comment>
<comment type="similarity">
    <text evidence="4">Belongs to the R-transferase family. Bpt subfamily.</text>
</comment>
<dbReference type="Pfam" id="PF04377">
    <property type="entry name" value="ATE_C"/>
    <property type="match status" value="1"/>
</dbReference>
<dbReference type="PANTHER" id="PTHR21367">
    <property type="entry name" value="ARGININE-TRNA-PROTEIN TRANSFERASE 1"/>
    <property type="match status" value="1"/>
</dbReference>
<comment type="subcellular location">
    <subcellularLocation>
        <location evidence="4">Cytoplasm</location>
    </subcellularLocation>
</comment>
<dbReference type="Proteomes" id="UP001254608">
    <property type="component" value="Unassembled WGS sequence"/>
</dbReference>
<dbReference type="InterPro" id="IPR016181">
    <property type="entry name" value="Acyl_CoA_acyltransferase"/>
</dbReference>
<reference evidence="7 8" key="1">
    <citation type="submission" date="2023-09" db="EMBL/GenBank/DDBJ databases">
        <authorList>
            <person name="Rey-Velasco X."/>
        </authorList>
    </citation>
    <scope>NUCLEOTIDE SEQUENCE [LARGE SCALE GENOMIC DNA]</scope>
    <source>
        <strain evidence="7 8">W345</strain>
    </source>
</reference>
<evidence type="ECO:0000259" key="6">
    <source>
        <dbReference type="Pfam" id="PF04377"/>
    </source>
</evidence>
<comment type="function">
    <text evidence="4">Functions in the N-end rule pathway of protein degradation where it conjugates Leu from its aminoacyl-tRNA to the N-termini of proteins containing an N-terminal aspartate or glutamate.</text>
</comment>
<dbReference type="RefSeq" id="WP_311365730.1">
    <property type="nucleotide sequence ID" value="NZ_JAVRIC010000020.1"/>
</dbReference>
<evidence type="ECO:0000256" key="1">
    <source>
        <dbReference type="ARBA" id="ARBA00022490"/>
    </source>
</evidence>
<dbReference type="EMBL" id="JAVRIC010000020">
    <property type="protein sequence ID" value="MDT0498328.1"/>
    <property type="molecule type" value="Genomic_DNA"/>
</dbReference>
<gene>
    <name evidence="4" type="primary">bpt</name>
    <name evidence="7" type="ORF">RM530_13270</name>
</gene>
<evidence type="ECO:0000313" key="8">
    <source>
        <dbReference type="Proteomes" id="UP001254608"/>
    </source>
</evidence>
<dbReference type="PIRSF" id="PIRSF037208">
    <property type="entry name" value="ATE_pro_prd"/>
    <property type="match status" value="1"/>
</dbReference>
<accession>A0ABU2WL99</accession>
<protein>
    <recommendedName>
        <fullName evidence="4">Aspartate/glutamate leucyltransferase</fullName>
        <ecNumber evidence="4">2.3.2.29</ecNumber>
    </recommendedName>
</protein>